<dbReference type="PANTHER" id="PTHR16776:SF3">
    <property type="entry name" value="EXTRACELLULAR MATRIX PROTEIN 1"/>
    <property type="match status" value="1"/>
</dbReference>
<dbReference type="PANTHER" id="PTHR16776">
    <property type="entry name" value="EXTRACELLULAR MATRIX PROTEIN 1"/>
    <property type="match status" value="1"/>
</dbReference>
<feature type="chain" id="PRO_5008362404" evidence="4">
    <location>
        <begin position="26"/>
        <end position="176"/>
    </location>
</feature>
<gene>
    <name evidence="5" type="primary">ECM1</name>
</gene>
<keyword evidence="3" id="KW-0677">Repeat</keyword>
<accession>A0A1A7WMK6</accession>
<dbReference type="GO" id="GO:0007165">
    <property type="term" value="P:signal transduction"/>
    <property type="evidence" value="ECO:0007669"/>
    <property type="project" value="InterPro"/>
</dbReference>
<name>A0A1A7WMK6_9TELE</name>
<dbReference type="GO" id="GO:0005615">
    <property type="term" value="C:extracellular space"/>
    <property type="evidence" value="ECO:0007669"/>
    <property type="project" value="InterPro"/>
</dbReference>
<reference evidence="5" key="2">
    <citation type="submission" date="2016-06" db="EMBL/GenBank/DDBJ databases">
        <title>The genome of a short-lived fish provides insights into sex chromosome evolution and the genetic control of aging.</title>
        <authorList>
            <person name="Reichwald K."/>
            <person name="Felder M."/>
            <person name="Petzold A."/>
            <person name="Koch P."/>
            <person name="Groth M."/>
            <person name="Platzer M."/>
        </authorList>
    </citation>
    <scope>NUCLEOTIDE SEQUENCE</scope>
    <source>
        <tissue evidence="5">Brain</tissue>
    </source>
</reference>
<dbReference type="Gene3D" id="1.10.246.10">
    <property type="match status" value="1"/>
</dbReference>
<dbReference type="AlphaFoldDB" id="A0A1A7WMK6"/>
<protein>
    <submittedName>
        <fullName evidence="5">Extracellular matrix protein 1</fullName>
    </submittedName>
</protein>
<evidence type="ECO:0000256" key="1">
    <source>
        <dbReference type="ARBA" id="ARBA00004613"/>
    </source>
</evidence>
<sequence>MTSATGLMGFWITALIILVATVAEAQTNRANGPNIPFPPACPNMRNLNNICKEGQKRPRYPEKSFPPSGSSDLRRRGKAINRLESWYNVCCHGQNAPPESQILCCTKQAWKQALSQFCVEEYSTMSSVYECCQYKDVARWTCFDSELPNPDYNGKPLYTAPLMPQEPGFTFNSNAC</sequence>
<dbReference type="InterPro" id="IPR020858">
    <property type="entry name" value="Serum_albumin-like"/>
</dbReference>
<comment type="subcellular location">
    <subcellularLocation>
        <location evidence="1">Secreted</location>
    </subcellularLocation>
</comment>
<reference evidence="5" key="1">
    <citation type="submission" date="2016-05" db="EMBL/GenBank/DDBJ databases">
        <authorList>
            <person name="Lavstsen T."/>
            <person name="Jespersen J.S."/>
        </authorList>
    </citation>
    <scope>NUCLEOTIDE SEQUENCE</scope>
    <source>
        <tissue evidence="5">Brain</tissue>
    </source>
</reference>
<evidence type="ECO:0000313" key="5">
    <source>
        <dbReference type="EMBL" id="SBP07192.1"/>
    </source>
</evidence>
<dbReference type="GO" id="GO:0030500">
    <property type="term" value="P:regulation of bone mineralization"/>
    <property type="evidence" value="ECO:0007669"/>
    <property type="project" value="TreeGrafter"/>
</dbReference>
<dbReference type="SUPFAM" id="SSF48552">
    <property type="entry name" value="Serum albumin-like"/>
    <property type="match status" value="1"/>
</dbReference>
<dbReference type="Pfam" id="PF05782">
    <property type="entry name" value="ECM1"/>
    <property type="match status" value="1"/>
</dbReference>
<organism evidence="5">
    <name type="scientific">Iconisemion striatum</name>
    <dbReference type="NCBI Taxonomy" id="60296"/>
    <lineage>
        <taxon>Eukaryota</taxon>
        <taxon>Metazoa</taxon>
        <taxon>Chordata</taxon>
        <taxon>Craniata</taxon>
        <taxon>Vertebrata</taxon>
        <taxon>Euteleostomi</taxon>
        <taxon>Actinopterygii</taxon>
        <taxon>Neopterygii</taxon>
        <taxon>Teleostei</taxon>
        <taxon>Neoteleostei</taxon>
        <taxon>Acanthomorphata</taxon>
        <taxon>Ovalentaria</taxon>
        <taxon>Atherinomorphae</taxon>
        <taxon>Cyprinodontiformes</taxon>
        <taxon>Nothobranchiidae</taxon>
        <taxon>Iconisemion</taxon>
    </lineage>
</organism>
<evidence type="ECO:0000256" key="3">
    <source>
        <dbReference type="ARBA" id="ARBA00022737"/>
    </source>
</evidence>
<dbReference type="InterPro" id="IPR008605">
    <property type="entry name" value="ECM1"/>
</dbReference>
<dbReference type="EMBL" id="HADW01005792">
    <property type="protein sequence ID" value="SBP07192.1"/>
    <property type="molecule type" value="Transcribed_RNA"/>
</dbReference>
<keyword evidence="4" id="KW-0732">Signal</keyword>
<proteinExistence type="predicted"/>
<keyword evidence="2" id="KW-0964">Secreted</keyword>
<evidence type="ECO:0000256" key="4">
    <source>
        <dbReference type="SAM" id="SignalP"/>
    </source>
</evidence>
<feature type="signal peptide" evidence="4">
    <location>
        <begin position="1"/>
        <end position="25"/>
    </location>
</feature>
<evidence type="ECO:0000256" key="2">
    <source>
        <dbReference type="ARBA" id="ARBA00022525"/>
    </source>
</evidence>